<name>A0A2P2PWD5_RHIMU</name>
<dbReference type="AlphaFoldDB" id="A0A2P2PWD5"/>
<organism evidence="1">
    <name type="scientific">Rhizophora mucronata</name>
    <name type="common">Asiatic mangrove</name>
    <dbReference type="NCBI Taxonomy" id="61149"/>
    <lineage>
        <taxon>Eukaryota</taxon>
        <taxon>Viridiplantae</taxon>
        <taxon>Streptophyta</taxon>
        <taxon>Embryophyta</taxon>
        <taxon>Tracheophyta</taxon>
        <taxon>Spermatophyta</taxon>
        <taxon>Magnoliopsida</taxon>
        <taxon>eudicotyledons</taxon>
        <taxon>Gunneridae</taxon>
        <taxon>Pentapetalae</taxon>
        <taxon>rosids</taxon>
        <taxon>fabids</taxon>
        <taxon>Malpighiales</taxon>
        <taxon>Rhizophoraceae</taxon>
        <taxon>Rhizophora</taxon>
    </lineage>
</organism>
<protein>
    <submittedName>
        <fullName evidence="1">Uncharacterized protein</fullName>
    </submittedName>
</protein>
<dbReference type="EMBL" id="GGEC01078536">
    <property type="protein sequence ID" value="MBX59020.1"/>
    <property type="molecule type" value="Transcribed_RNA"/>
</dbReference>
<accession>A0A2P2PWD5</accession>
<sequence>MSCWATILYDRPLVGKSPNAGALRGNLNTASHLTHYKHPEKCSEPAVSIIGANPKH</sequence>
<reference evidence="1" key="1">
    <citation type="submission" date="2018-02" db="EMBL/GenBank/DDBJ databases">
        <title>Rhizophora mucronata_Transcriptome.</title>
        <authorList>
            <person name="Meera S.P."/>
            <person name="Sreeshan A."/>
            <person name="Augustine A."/>
        </authorList>
    </citation>
    <scope>NUCLEOTIDE SEQUENCE</scope>
    <source>
        <tissue evidence="1">Leaf</tissue>
    </source>
</reference>
<evidence type="ECO:0000313" key="1">
    <source>
        <dbReference type="EMBL" id="MBX59020.1"/>
    </source>
</evidence>
<proteinExistence type="predicted"/>